<dbReference type="AlphaFoldDB" id="A0A177B9G5"/>
<evidence type="ECO:0000313" key="2">
    <source>
        <dbReference type="Proteomes" id="UP000078046"/>
    </source>
</evidence>
<protein>
    <submittedName>
        <fullName evidence="1">Uncharacterized protein</fullName>
    </submittedName>
</protein>
<dbReference type="EMBL" id="LWCA01000190">
    <property type="protein sequence ID" value="OAF70074.1"/>
    <property type="molecule type" value="Genomic_DNA"/>
</dbReference>
<accession>A0A177B9G5</accession>
<sequence length="47" mass="5394">MKLVEMVEQCKFDYQRSTRKIVWCSVVGIQGFDNISGAVIDILKKCN</sequence>
<evidence type="ECO:0000313" key="1">
    <source>
        <dbReference type="EMBL" id="OAF70074.1"/>
    </source>
</evidence>
<proteinExistence type="predicted"/>
<dbReference type="Proteomes" id="UP000078046">
    <property type="component" value="Unassembled WGS sequence"/>
</dbReference>
<name>A0A177B9G5_9BILA</name>
<keyword evidence="2" id="KW-1185">Reference proteome</keyword>
<comment type="caution">
    <text evidence="1">The sequence shown here is derived from an EMBL/GenBank/DDBJ whole genome shotgun (WGS) entry which is preliminary data.</text>
</comment>
<gene>
    <name evidence="1" type="ORF">A3Q56_02163</name>
</gene>
<reference evidence="1 2" key="1">
    <citation type="submission" date="2016-04" db="EMBL/GenBank/DDBJ databases">
        <title>The genome of Intoshia linei affirms orthonectids as highly simplified spiralians.</title>
        <authorList>
            <person name="Mikhailov K.V."/>
            <person name="Slusarev G.S."/>
            <person name="Nikitin M.A."/>
            <person name="Logacheva M.D."/>
            <person name="Penin A."/>
            <person name="Aleoshin V."/>
            <person name="Panchin Y.V."/>
        </authorList>
    </citation>
    <scope>NUCLEOTIDE SEQUENCE [LARGE SCALE GENOMIC DNA]</scope>
    <source>
        <strain evidence="1">Intl2013</strain>
        <tissue evidence="1">Whole animal</tissue>
    </source>
</reference>
<organism evidence="1 2">
    <name type="scientific">Intoshia linei</name>
    <dbReference type="NCBI Taxonomy" id="1819745"/>
    <lineage>
        <taxon>Eukaryota</taxon>
        <taxon>Metazoa</taxon>
        <taxon>Spiralia</taxon>
        <taxon>Lophotrochozoa</taxon>
        <taxon>Mesozoa</taxon>
        <taxon>Orthonectida</taxon>
        <taxon>Rhopaluridae</taxon>
        <taxon>Intoshia</taxon>
    </lineage>
</organism>